<accession>A0ABT3QHF7</accession>
<sequence>MTLPLPTPLFMEKRFMMFPENSAIMSRNPGLHRTAILFVESWPSAAPDSAEISSQTYSAPHVIACSNASVLLELQRNDINMVVWCRVVPDIWHKTLANRSPSQTVFDMSGTPGELAEALTSRMMIKEFPPLILSDVAELSDLFSAITKSCPQRIRLEIGACNDTNFSVTPGTLRLVCCYGASDAEWCSSPDPETGIINALDPFAVAFIKGADDQGKACIHRICRAEHSKVNLGIYLVIDTVTG</sequence>
<dbReference type="InterPro" id="IPR014955">
    <property type="entry name" value="DUF1826"/>
</dbReference>
<dbReference type="RefSeq" id="WP_173560326.1">
    <property type="nucleotide sequence ID" value="NZ_JAERKX010000002.1"/>
</dbReference>
<gene>
    <name evidence="1" type="ORF">OQ497_12300</name>
</gene>
<dbReference type="Proteomes" id="UP001301152">
    <property type="component" value="Unassembled WGS sequence"/>
</dbReference>
<protein>
    <submittedName>
        <fullName evidence="1">DUF1826 domain-containing protein</fullName>
    </submittedName>
</protein>
<reference evidence="1 2" key="1">
    <citation type="submission" date="2022-11" db="EMBL/GenBank/DDBJ databases">
        <title>Genome sequencing of Acetobacter type strain.</title>
        <authorList>
            <person name="Heo J."/>
            <person name="Lee D."/>
            <person name="Han B.-H."/>
            <person name="Hong S.-B."/>
            <person name="Kwon S.-W."/>
        </authorList>
    </citation>
    <scope>NUCLEOTIDE SEQUENCE [LARGE SCALE GENOMIC DNA]</scope>
    <source>
        <strain evidence="1 2">KACC 21253</strain>
    </source>
</reference>
<comment type="caution">
    <text evidence="1">The sequence shown here is derived from an EMBL/GenBank/DDBJ whole genome shotgun (WGS) entry which is preliminary data.</text>
</comment>
<proteinExistence type="predicted"/>
<name>A0ABT3QHF7_9PROT</name>
<evidence type="ECO:0000313" key="1">
    <source>
        <dbReference type="EMBL" id="MCX2564723.1"/>
    </source>
</evidence>
<organism evidence="1 2">
    <name type="scientific">Acetobacter thailandicus</name>
    <dbReference type="NCBI Taxonomy" id="1502842"/>
    <lineage>
        <taxon>Bacteria</taxon>
        <taxon>Pseudomonadati</taxon>
        <taxon>Pseudomonadota</taxon>
        <taxon>Alphaproteobacteria</taxon>
        <taxon>Acetobacterales</taxon>
        <taxon>Acetobacteraceae</taxon>
        <taxon>Acetobacter</taxon>
    </lineage>
</organism>
<evidence type="ECO:0000313" key="2">
    <source>
        <dbReference type="Proteomes" id="UP001301152"/>
    </source>
</evidence>
<keyword evidence="2" id="KW-1185">Reference proteome</keyword>
<dbReference type="Pfam" id="PF08856">
    <property type="entry name" value="DUF1826"/>
    <property type="match status" value="1"/>
</dbReference>
<dbReference type="EMBL" id="JAPIUZ010000010">
    <property type="protein sequence ID" value="MCX2564723.1"/>
    <property type="molecule type" value="Genomic_DNA"/>
</dbReference>